<reference evidence="3" key="1">
    <citation type="journal article" date="2019" name="Int. J. Syst. Evol. Microbiol.">
        <title>The Global Catalogue of Microorganisms (GCM) 10K type strain sequencing project: providing services to taxonomists for standard genome sequencing and annotation.</title>
        <authorList>
            <consortium name="The Broad Institute Genomics Platform"/>
            <consortium name="The Broad Institute Genome Sequencing Center for Infectious Disease"/>
            <person name="Wu L."/>
            <person name="Ma J."/>
        </authorList>
    </citation>
    <scope>NUCLEOTIDE SEQUENCE [LARGE SCALE GENOMIC DNA]</scope>
    <source>
        <strain evidence="3">CGMCC 1.10188</strain>
    </source>
</reference>
<evidence type="ECO:0000313" key="3">
    <source>
        <dbReference type="Proteomes" id="UP000603352"/>
    </source>
</evidence>
<name>A0ABQ1I8T9_9PROT</name>
<sequence length="364" mass="40682">MTVTEVTDHTVDWRMGDPVSLSAMLIAGKKVAPDATLLLEQDHREAMAMFDAYDEQTDPAEKAAVVRRLCRALLRHMEIEEEIFYPAAAAATGRDDLTEHGRKEHGEAREIMLRIDNALGRGEPPDQDVHALRHAIEHHVTDEEDEMFPTVRKSGLDLAAVGRRLVARKVALLYRRSDGRVQDSGYDRLEKAMSETRDHARDLLIKGLRDIHAAIRQGEAMLQAQLPRLKRYPQMAERLQAHQQDKTAQLKRVEAVLDGLGHDRSSMKDMMMATAGDLATRMNATKDDEILKNSLAMFGMANFEIASYESLVILATAADQAEAAKLLQTSLSEERAMAAWLAENLRGVLLAHLEFRATGREDTG</sequence>
<dbReference type="InterPro" id="IPR012347">
    <property type="entry name" value="Ferritin-like"/>
</dbReference>
<protein>
    <recommendedName>
        <fullName evidence="1">Hemerythrin-like domain-containing protein</fullName>
    </recommendedName>
</protein>
<accession>A0ABQ1I8T9</accession>
<dbReference type="InterPro" id="IPR009078">
    <property type="entry name" value="Ferritin-like_SF"/>
</dbReference>
<dbReference type="Gene3D" id="1.20.120.520">
    <property type="entry name" value="nmb1532 protein domain like"/>
    <property type="match status" value="1"/>
</dbReference>
<organism evidence="2 3">
    <name type="scientific">Tistrella bauzanensis</name>
    <dbReference type="NCBI Taxonomy" id="657419"/>
    <lineage>
        <taxon>Bacteria</taxon>
        <taxon>Pseudomonadati</taxon>
        <taxon>Pseudomonadota</taxon>
        <taxon>Alphaproteobacteria</taxon>
        <taxon>Geminicoccales</taxon>
        <taxon>Geminicoccaceae</taxon>
        <taxon>Tistrella</taxon>
    </lineage>
</organism>
<dbReference type="SUPFAM" id="SSF47240">
    <property type="entry name" value="Ferritin-like"/>
    <property type="match status" value="1"/>
</dbReference>
<keyword evidence="3" id="KW-1185">Reference proteome</keyword>
<dbReference type="EMBL" id="BMDZ01000004">
    <property type="protein sequence ID" value="GGB28240.1"/>
    <property type="molecule type" value="Genomic_DNA"/>
</dbReference>
<proteinExistence type="predicted"/>
<evidence type="ECO:0000313" key="2">
    <source>
        <dbReference type="EMBL" id="GGB28240.1"/>
    </source>
</evidence>
<feature type="domain" description="Hemerythrin-like" evidence="1">
    <location>
        <begin position="38"/>
        <end position="150"/>
    </location>
</feature>
<evidence type="ECO:0000259" key="1">
    <source>
        <dbReference type="Pfam" id="PF01814"/>
    </source>
</evidence>
<dbReference type="Pfam" id="PF01814">
    <property type="entry name" value="Hemerythrin"/>
    <property type="match status" value="1"/>
</dbReference>
<dbReference type="Pfam" id="PF05974">
    <property type="entry name" value="DUF892"/>
    <property type="match status" value="1"/>
</dbReference>
<dbReference type="Proteomes" id="UP000603352">
    <property type="component" value="Unassembled WGS sequence"/>
</dbReference>
<dbReference type="RefSeq" id="WP_188574905.1">
    <property type="nucleotide sequence ID" value="NZ_BMDZ01000004.1"/>
</dbReference>
<dbReference type="InterPro" id="IPR012312">
    <property type="entry name" value="Hemerythrin-like"/>
</dbReference>
<dbReference type="InterPro" id="IPR010287">
    <property type="entry name" value="DUF892_YciF-like"/>
</dbReference>
<dbReference type="PANTHER" id="PTHR35585:SF1">
    <property type="entry name" value="HHE DOMAIN PROTEIN (AFU_ORTHOLOGUE AFUA_4G00730)"/>
    <property type="match status" value="1"/>
</dbReference>
<comment type="caution">
    <text evidence="2">The sequence shown here is derived from an EMBL/GenBank/DDBJ whole genome shotgun (WGS) entry which is preliminary data.</text>
</comment>
<dbReference type="PANTHER" id="PTHR35585">
    <property type="entry name" value="HHE DOMAIN PROTEIN (AFU_ORTHOLOGUE AFUA_4G00730)"/>
    <property type="match status" value="1"/>
</dbReference>
<gene>
    <name evidence="2" type="ORF">GCM10011505_06890</name>
</gene>
<dbReference type="Gene3D" id="1.20.1260.10">
    <property type="match status" value="1"/>
</dbReference>